<dbReference type="Proteomes" id="UP000322084">
    <property type="component" value="Unassembled WGS sequence"/>
</dbReference>
<reference evidence="2 3" key="1">
    <citation type="submission" date="2019-09" db="EMBL/GenBank/DDBJ databases">
        <title>NBRP : Genome information of microbial organism related human and environment.</title>
        <authorList>
            <person name="Hattori M."/>
            <person name="Oshima K."/>
            <person name="Inaba H."/>
            <person name="Suda W."/>
            <person name="Sakamoto M."/>
            <person name="Iino T."/>
            <person name="Kitahara M."/>
            <person name="Oshida Y."/>
            <person name="Iida T."/>
            <person name="Kudo T."/>
            <person name="Itoh T."/>
            <person name="Ohkuma M."/>
        </authorList>
    </citation>
    <scope>NUCLEOTIDE SEQUENCE [LARGE SCALE GENOMIC DNA]</scope>
    <source>
        <strain evidence="2 3">Hi-2</strain>
    </source>
</reference>
<keyword evidence="1" id="KW-0732">Signal</keyword>
<dbReference type="EMBL" id="BKCL01000002">
    <property type="protein sequence ID" value="GEQ97400.1"/>
    <property type="molecule type" value="Genomic_DNA"/>
</dbReference>
<name>A0A5A7MN42_9PROT</name>
<dbReference type="AlphaFoldDB" id="A0A5A7MN42"/>
<dbReference type="NCBIfam" id="NF041940">
    <property type="entry name" value="choice_anch_X"/>
    <property type="match status" value="1"/>
</dbReference>
<dbReference type="RefSeq" id="WP_149999882.1">
    <property type="nucleotide sequence ID" value="NZ_BKCL01000002.1"/>
</dbReference>
<organism evidence="2 3">
    <name type="scientific">Iodidimonas gelatinilytica</name>
    <dbReference type="NCBI Taxonomy" id="1236966"/>
    <lineage>
        <taxon>Bacteria</taxon>
        <taxon>Pseudomonadati</taxon>
        <taxon>Pseudomonadota</taxon>
        <taxon>Alphaproteobacteria</taxon>
        <taxon>Iodidimonadales</taxon>
        <taxon>Iodidimonadaceae</taxon>
        <taxon>Iodidimonas</taxon>
    </lineage>
</organism>
<proteinExistence type="predicted"/>
<evidence type="ECO:0000313" key="2">
    <source>
        <dbReference type="EMBL" id="GEQ97400.1"/>
    </source>
</evidence>
<evidence type="ECO:0000256" key="1">
    <source>
        <dbReference type="SAM" id="SignalP"/>
    </source>
</evidence>
<feature type="signal peptide" evidence="1">
    <location>
        <begin position="1"/>
        <end position="27"/>
    </location>
</feature>
<accession>A0A5A7MN42</accession>
<evidence type="ECO:0000313" key="3">
    <source>
        <dbReference type="Proteomes" id="UP000322084"/>
    </source>
</evidence>
<protein>
    <submittedName>
        <fullName evidence="2">Uncharacterized protein</fullName>
    </submittedName>
</protein>
<gene>
    <name evidence="2" type="ORF">JCM17844_10370</name>
</gene>
<comment type="caution">
    <text evidence="2">The sequence shown here is derived from an EMBL/GenBank/DDBJ whole genome shotgun (WGS) entry which is preliminary data.</text>
</comment>
<feature type="chain" id="PRO_5022838051" evidence="1">
    <location>
        <begin position="28"/>
        <end position="220"/>
    </location>
</feature>
<sequence length="220" mass="23506">MTLFKTSIVAALLVGFSVGVGSFSADAQSDRGKAQKIGAPSVPDLAAHAARSYQEQARFPAWSQPVAKGQPDPLMAQRIPTRQTLPRDYGDGLTVWPSGIRYERGEPVYIYAQVTRAAVNDEDLLVLPRDGTMTGPMTIVGQVTGPVSGPLDTFKFSDNGTNGDEKAGDGIYTGRFDLPADREPMIGYAENLAVIVTASDGRGDRLKGMTGVLYSIPQQI</sequence>